<keyword evidence="5" id="KW-1185">Reference proteome</keyword>
<dbReference type="InterPro" id="IPR002347">
    <property type="entry name" value="SDR_fam"/>
</dbReference>
<reference evidence="4 5" key="1">
    <citation type="journal article" date="2016" name="Mol. Biol. Evol.">
        <title>Comparative Genomics of Early-Diverging Mushroom-Forming Fungi Provides Insights into the Origins of Lignocellulose Decay Capabilities.</title>
        <authorList>
            <person name="Nagy L.G."/>
            <person name="Riley R."/>
            <person name="Tritt A."/>
            <person name="Adam C."/>
            <person name="Daum C."/>
            <person name="Floudas D."/>
            <person name="Sun H."/>
            <person name="Yadav J.S."/>
            <person name="Pangilinan J."/>
            <person name="Larsson K.H."/>
            <person name="Matsuura K."/>
            <person name="Barry K."/>
            <person name="Labutti K."/>
            <person name="Kuo R."/>
            <person name="Ohm R.A."/>
            <person name="Bhattacharya S.S."/>
            <person name="Shirouzu T."/>
            <person name="Yoshinaga Y."/>
            <person name="Martin F.M."/>
            <person name="Grigoriev I.V."/>
            <person name="Hibbett D.S."/>
        </authorList>
    </citation>
    <scope>NUCLEOTIDE SEQUENCE [LARGE SCALE GENOMIC DNA]</scope>
    <source>
        <strain evidence="4 5">L-15889</strain>
    </source>
</reference>
<comment type="similarity">
    <text evidence="1 3">Belongs to the short-chain dehydrogenases/reductases (SDR) family.</text>
</comment>
<dbReference type="PRINTS" id="PR00080">
    <property type="entry name" value="SDRFAMILY"/>
</dbReference>
<dbReference type="AlphaFoldDB" id="A0A165TXM5"/>
<dbReference type="InterPro" id="IPR051911">
    <property type="entry name" value="SDR_oxidoreductase"/>
</dbReference>
<evidence type="ECO:0000256" key="2">
    <source>
        <dbReference type="ARBA" id="ARBA00023002"/>
    </source>
</evidence>
<dbReference type="Pfam" id="PF00106">
    <property type="entry name" value="adh_short"/>
    <property type="match status" value="1"/>
</dbReference>
<protein>
    <submittedName>
        <fullName evidence="4">NAD(P)-binding protein</fullName>
    </submittedName>
</protein>
<dbReference type="PANTHER" id="PTHR43976:SF16">
    <property type="entry name" value="SHORT-CHAIN DEHYDROGENASE_REDUCTASE FAMILY PROTEIN"/>
    <property type="match status" value="1"/>
</dbReference>
<dbReference type="OrthoDB" id="1274115at2759"/>
<dbReference type="Proteomes" id="UP000076727">
    <property type="component" value="Unassembled WGS sequence"/>
</dbReference>
<dbReference type="GO" id="GO:0016491">
    <property type="term" value="F:oxidoreductase activity"/>
    <property type="evidence" value="ECO:0007669"/>
    <property type="project" value="UniProtKB-KW"/>
</dbReference>
<dbReference type="PANTHER" id="PTHR43976">
    <property type="entry name" value="SHORT CHAIN DEHYDROGENASE"/>
    <property type="match status" value="1"/>
</dbReference>
<dbReference type="PRINTS" id="PR00081">
    <property type="entry name" value="GDHRDH"/>
</dbReference>
<dbReference type="Gene3D" id="3.40.50.720">
    <property type="entry name" value="NAD(P)-binding Rossmann-like Domain"/>
    <property type="match status" value="1"/>
</dbReference>
<gene>
    <name evidence="4" type="ORF">DAEQUDRAFT_720982</name>
</gene>
<dbReference type="InterPro" id="IPR036291">
    <property type="entry name" value="NAD(P)-bd_dom_sf"/>
</dbReference>
<evidence type="ECO:0000313" key="5">
    <source>
        <dbReference type="Proteomes" id="UP000076727"/>
    </source>
</evidence>
<organism evidence="4 5">
    <name type="scientific">Daedalea quercina L-15889</name>
    <dbReference type="NCBI Taxonomy" id="1314783"/>
    <lineage>
        <taxon>Eukaryota</taxon>
        <taxon>Fungi</taxon>
        <taxon>Dikarya</taxon>
        <taxon>Basidiomycota</taxon>
        <taxon>Agaricomycotina</taxon>
        <taxon>Agaricomycetes</taxon>
        <taxon>Polyporales</taxon>
        <taxon>Fomitopsis</taxon>
    </lineage>
</organism>
<dbReference type="STRING" id="1314783.A0A165TXM5"/>
<dbReference type="CDD" id="cd05374">
    <property type="entry name" value="17beta-HSD-like_SDR_c"/>
    <property type="match status" value="1"/>
</dbReference>
<evidence type="ECO:0000256" key="1">
    <source>
        <dbReference type="ARBA" id="ARBA00006484"/>
    </source>
</evidence>
<dbReference type="SUPFAM" id="SSF51735">
    <property type="entry name" value="NAD(P)-binding Rossmann-fold domains"/>
    <property type="match status" value="1"/>
</dbReference>
<keyword evidence="2" id="KW-0560">Oxidoreductase</keyword>
<evidence type="ECO:0000256" key="3">
    <source>
        <dbReference type="RuleBase" id="RU000363"/>
    </source>
</evidence>
<evidence type="ECO:0000313" key="4">
    <source>
        <dbReference type="EMBL" id="KZT74104.1"/>
    </source>
</evidence>
<sequence>MPHAGTGGMSELASSRIWFITGTSKGLGRALVEEVLSRGERAVATVRQPKVLASLAERYPPEQLLVVRLDVSSHSEIKGAFRATEEHFGRLDVVVNNAGYAVEGEIEAVPEDVARGQMEVGFWAPVNVVKEAIRFFRDVNPPGQGGRVLNISSVCGYSSNPTLSYYCAAKFALEAFTESFIKEMLPEWNIKGVIVEPGGFRTDWNAGSLVRFPAPPQYDMPYSPTVQFRRMTAQTYIGDPAKAAKALVQVAGMDEPPLRIQLGTECLLVVRNKAMKTIADGEKYAELAHSTNVDGIDKDVVLEMFKEVNT</sequence>
<proteinExistence type="inferred from homology"/>
<name>A0A165TXM5_9APHY</name>
<dbReference type="EMBL" id="KV429034">
    <property type="protein sequence ID" value="KZT74104.1"/>
    <property type="molecule type" value="Genomic_DNA"/>
</dbReference>
<accession>A0A165TXM5</accession>